<organism evidence="1">
    <name type="scientific">Solanum chacoense</name>
    <name type="common">Chaco potato</name>
    <dbReference type="NCBI Taxonomy" id="4108"/>
    <lineage>
        <taxon>Eukaryota</taxon>
        <taxon>Viridiplantae</taxon>
        <taxon>Streptophyta</taxon>
        <taxon>Embryophyta</taxon>
        <taxon>Tracheophyta</taxon>
        <taxon>Spermatophyta</taxon>
        <taxon>Magnoliopsida</taxon>
        <taxon>eudicotyledons</taxon>
        <taxon>Gunneridae</taxon>
        <taxon>Pentapetalae</taxon>
        <taxon>asterids</taxon>
        <taxon>lamiids</taxon>
        <taxon>Solanales</taxon>
        <taxon>Solanaceae</taxon>
        <taxon>Solanoideae</taxon>
        <taxon>Solaneae</taxon>
        <taxon>Solanum</taxon>
    </lineage>
</organism>
<sequence>MGDPHIIWLNKQSLEESGRDPRVELNGAKFESISKDIPRELEMILDILKCSSLILRLSIFKFSKLRILCSSPMDGPSHCGHILFFFFSFIAIISQRKTSFSLRRIWLSDFSSFAFV</sequence>
<protein>
    <submittedName>
        <fullName evidence="1">Putative ovule protein</fullName>
    </submittedName>
</protein>
<evidence type="ECO:0000313" key="1">
    <source>
        <dbReference type="EMBL" id="JAP12371.1"/>
    </source>
</evidence>
<proteinExistence type="predicted"/>
<name>A0A0V0GWV0_SOLCH</name>
<reference evidence="1" key="1">
    <citation type="submission" date="2015-12" db="EMBL/GenBank/DDBJ databases">
        <title>Gene expression during late stages of embryo sac development: a critical building block for successful pollen-pistil interactions.</title>
        <authorList>
            <person name="Liu Y."/>
            <person name="Joly V."/>
            <person name="Sabar M."/>
            <person name="Matton D.P."/>
        </authorList>
    </citation>
    <scope>NUCLEOTIDE SEQUENCE</scope>
</reference>
<dbReference type="AlphaFoldDB" id="A0A0V0GWV0"/>
<dbReference type="EMBL" id="GEDG01029711">
    <property type="protein sequence ID" value="JAP12371.1"/>
    <property type="molecule type" value="Transcribed_RNA"/>
</dbReference>
<accession>A0A0V0GWV0</accession>